<reference evidence="3 4" key="1">
    <citation type="submission" date="2018-10" db="EMBL/GenBank/DDBJ databases">
        <title>Fifty Aureobasidium pullulans genomes reveal a recombining polyextremotolerant generalist.</title>
        <authorList>
            <person name="Gostincar C."/>
            <person name="Turk M."/>
            <person name="Zajc J."/>
            <person name="Gunde-Cimerman N."/>
        </authorList>
    </citation>
    <scope>NUCLEOTIDE SEQUENCE [LARGE SCALE GENOMIC DNA]</scope>
    <source>
        <strain evidence="3 4">EXF-10796</strain>
    </source>
</reference>
<dbReference type="Pfam" id="PF09347">
    <property type="entry name" value="DUF1989"/>
    <property type="match status" value="1"/>
</dbReference>
<feature type="compositionally biased region" description="Basic and acidic residues" evidence="1">
    <location>
        <begin position="659"/>
        <end position="678"/>
    </location>
</feature>
<feature type="compositionally biased region" description="Polar residues" evidence="1">
    <location>
        <begin position="27"/>
        <end position="37"/>
    </location>
</feature>
<dbReference type="EMBL" id="QZAM01000005">
    <property type="protein sequence ID" value="THW53009.1"/>
    <property type="molecule type" value="Genomic_DNA"/>
</dbReference>
<comment type="caution">
    <text evidence="3">The sequence shown here is derived from an EMBL/GenBank/DDBJ whole genome shotgun (WGS) entry which is preliminary data.</text>
</comment>
<proteinExistence type="predicted"/>
<dbReference type="PANTHER" id="PTHR31527">
    <property type="entry name" value="RE64534P"/>
    <property type="match status" value="1"/>
</dbReference>
<feature type="compositionally biased region" description="Basic and acidic residues" evidence="1">
    <location>
        <begin position="167"/>
        <end position="202"/>
    </location>
</feature>
<feature type="compositionally biased region" description="Basic and acidic residues" evidence="1">
    <location>
        <begin position="481"/>
        <end position="525"/>
    </location>
</feature>
<dbReference type="InterPro" id="IPR018959">
    <property type="entry name" value="DUF1989"/>
</dbReference>
<dbReference type="AlphaFoldDB" id="A0AB74JBH7"/>
<protein>
    <recommendedName>
        <fullName evidence="2">DUF1989 domain-containing protein</fullName>
    </recommendedName>
</protein>
<feature type="compositionally biased region" description="Polar residues" evidence="1">
    <location>
        <begin position="149"/>
        <end position="159"/>
    </location>
</feature>
<dbReference type="Proteomes" id="UP000309076">
    <property type="component" value="Unassembled WGS sequence"/>
</dbReference>
<evidence type="ECO:0000256" key="1">
    <source>
        <dbReference type="SAM" id="MobiDB-lite"/>
    </source>
</evidence>
<feature type="compositionally biased region" description="Basic and acidic residues" evidence="1">
    <location>
        <begin position="551"/>
        <end position="577"/>
    </location>
</feature>
<feature type="compositionally biased region" description="Acidic residues" evidence="1">
    <location>
        <begin position="456"/>
        <end position="465"/>
    </location>
</feature>
<feature type="compositionally biased region" description="Basic and acidic residues" evidence="1">
    <location>
        <begin position="60"/>
        <end position="107"/>
    </location>
</feature>
<feature type="domain" description="DUF1989" evidence="2">
    <location>
        <begin position="284"/>
        <end position="428"/>
    </location>
</feature>
<sequence>MSSTDDLQTIPARHGTATFVPKGSTIKIVNTSGTQVIDTWAFALPTPPKKKGPQEDAQDEQDKSYQEQDEKEKLNLAEEEDKKQREEEKKKQEEEEKKKKEQEEKDKASKKKGNRKSRGGLDLPSQEEAEAATSQQQQAAEAEAKQQSTPTKSSWSSYLPSLRGRKQITDDNAKDDSKASEQKEDTADSTEVLDKSQEKENSRRWGSYLLKGQGVTSYLPSKGAISAFAAQHARDPNKTYAEQLADFSRTPVGAASLSAITGSGSVSSLYAGYSAWNAMHGDTAQMEYLSMPHTRASTLHMVPRVNDVLVSNLREPMLTLVEDTSSGVHDTLIPACDPQRYKALQIEDWEQHGSCAENLVLALKELNDRAGLKGPKGVGASVTVNSVPAPLNLFMNIPWKGDKGDLSFEAPKCKEGDYVRFKAERDVVVIMSACPNDVQQINKGQSKDGHFLVEHADDDSDEETPEEAKKADKKKPRKLGKKDDTKPDEKEKSEKSEEPKKKPEEPKKKPEEPKKPEEQKKKPEKISLPPTPAIEKSEAASSPAPKPKSQPKKDKPEEQKKAEKVPLPETPATEKSEAAAAPAPAPPKQLKGKPKKLADEEQKKAEKTPLPETPAVEKPESAASPAPAPASSSSTTGQSTPKPSSTGQSTPKPKGKPKKLIDSSTGEKKKPRKLESRAKVSRATRPAVLRKRGVELQSEPEDEVITREGDPRDEGDAKEVAVDQEMKDGEKENEEHEEKQDNLDEEKNDASNSSLVEPNEEEGTASVDEEVSDKAKNIGVRALGSLVNGGLAFMALGARSPVGLLLKRFDEMKEAEGTQHDDEGGAETKTDDANDL</sequence>
<dbReference type="PANTHER" id="PTHR31527:SF0">
    <property type="entry name" value="RE64534P"/>
    <property type="match status" value="1"/>
</dbReference>
<evidence type="ECO:0000313" key="4">
    <source>
        <dbReference type="Proteomes" id="UP000309076"/>
    </source>
</evidence>
<feature type="compositionally biased region" description="Basic and acidic residues" evidence="1">
    <location>
        <begin position="596"/>
        <end position="620"/>
    </location>
</feature>
<feature type="region of interest" description="Disordered" evidence="1">
    <location>
        <begin position="1"/>
        <end position="202"/>
    </location>
</feature>
<organism evidence="3 4">
    <name type="scientific">Aureobasidium pullulans</name>
    <name type="common">Black yeast</name>
    <name type="synonym">Pullularia pullulans</name>
    <dbReference type="NCBI Taxonomy" id="5580"/>
    <lineage>
        <taxon>Eukaryota</taxon>
        <taxon>Fungi</taxon>
        <taxon>Dikarya</taxon>
        <taxon>Ascomycota</taxon>
        <taxon>Pezizomycotina</taxon>
        <taxon>Dothideomycetes</taxon>
        <taxon>Dothideomycetidae</taxon>
        <taxon>Dothideales</taxon>
        <taxon>Saccotheciaceae</taxon>
        <taxon>Aureobasidium</taxon>
    </lineage>
</organism>
<evidence type="ECO:0000259" key="2">
    <source>
        <dbReference type="Pfam" id="PF09347"/>
    </source>
</evidence>
<feature type="compositionally biased region" description="Acidic residues" evidence="1">
    <location>
        <begin position="758"/>
        <end position="771"/>
    </location>
</feature>
<gene>
    <name evidence="3" type="ORF">D6D21_00575</name>
</gene>
<feature type="compositionally biased region" description="Basic and acidic residues" evidence="1">
    <location>
        <begin position="704"/>
        <end position="742"/>
    </location>
</feature>
<feature type="compositionally biased region" description="Basic residues" evidence="1">
    <location>
        <begin position="471"/>
        <end position="480"/>
    </location>
</feature>
<accession>A0AB74JBH7</accession>
<evidence type="ECO:0000313" key="3">
    <source>
        <dbReference type="EMBL" id="THW53009.1"/>
    </source>
</evidence>
<feature type="region of interest" description="Disordered" evidence="1">
    <location>
        <begin position="456"/>
        <end position="773"/>
    </location>
</feature>
<feature type="region of interest" description="Disordered" evidence="1">
    <location>
        <begin position="814"/>
        <end position="836"/>
    </location>
</feature>
<feature type="compositionally biased region" description="Low complexity" evidence="1">
    <location>
        <begin position="621"/>
        <end position="646"/>
    </location>
</feature>
<feature type="compositionally biased region" description="Low complexity" evidence="1">
    <location>
        <begin position="131"/>
        <end position="148"/>
    </location>
</feature>
<feature type="compositionally biased region" description="Basic residues" evidence="1">
    <location>
        <begin position="108"/>
        <end position="118"/>
    </location>
</feature>
<name>A0AB74JBH7_AURPU</name>